<feature type="chain" id="PRO_5020759153" description="S-layer protein" evidence="1">
    <location>
        <begin position="32"/>
        <end position="435"/>
    </location>
</feature>
<proteinExistence type="predicted"/>
<feature type="signal peptide" evidence="1">
    <location>
        <begin position="1"/>
        <end position="31"/>
    </location>
</feature>
<comment type="caution">
    <text evidence="2">The sequence shown here is derived from an EMBL/GenBank/DDBJ whole genome shotgun (WGS) entry which is preliminary data.</text>
</comment>
<evidence type="ECO:0008006" key="4">
    <source>
        <dbReference type="Google" id="ProtNLM"/>
    </source>
</evidence>
<evidence type="ECO:0000313" key="3">
    <source>
        <dbReference type="Proteomes" id="UP000295181"/>
    </source>
</evidence>
<evidence type="ECO:0000313" key="2">
    <source>
        <dbReference type="EMBL" id="TDG77024.1"/>
    </source>
</evidence>
<protein>
    <recommendedName>
        <fullName evidence="4">S-layer protein</fullName>
    </recommendedName>
</protein>
<name>A0A4R5NMQ6_LENBU</name>
<dbReference type="AlphaFoldDB" id="A0A4R5NMQ6"/>
<sequence length="435" mass="47476">MILSFKKSLYLGLAAVAIVAAVELTTTDASAKSYARITSNQVMQTAPQNRNVTTNGTNALYTKAGTLRGARMIASKYTLQRYGSSKLSSQYFRAYRVATTNRGAVYYKVVSFNGVYRGWIYGGRVNGTFAGGLNPANTMVNANLPLQKTGYTLTNPQKYTLWVDPKWSQYKAKQFDMSSYSANDTFTITDAAVKTREQYLYYKVIDDKNSAIVGWVYSGGVAAPNSQQATKDNSVKINYVNPAGQSVGAYTWIIQKTDLKAGATMTDGDKLGDILQNSTQLSDVATKNVPTGYKISATQSPTNQPANFTVGSEDYLVYVDPIKANFLSPVAYYLTNTGQQISPSQLVGNTYPILIDAQMTIFSSQTQGIVPAKVFDNALFADPNKLASLTGVSVKNADGTMTTPIYYFNKQATIAANTTARYGDTLKLYYTLPQR</sequence>
<gene>
    <name evidence="2" type="ORF">C5L32_002003</name>
</gene>
<organism evidence="2 3">
    <name type="scientific">Lentilactobacillus buchneri DSM 20057</name>
    <dbReference type="NCBI Taxonomy" id="1423728"/>
    <lineage>
        <taxon>Bacteria</taxon>
        <taxon>Bacillati</taxon>
        <taxon>Bacillota</taxon>
        <taxon>Bacilli</taxon>
        <taxon>Lactobacillales</taxon>
        <taxon>Lactobacillaceae</taxon>
        <taxon>Lentilactobacillus</taxon>
    </lineage>
</organism>
<keyword evidence="1" id="KW-0732">Signal</keyword>
<reference evidence="2 3" key="1">
    <citation type="journal article" date="2019" name="Appl. Microbiol. Biotechnol.">
        <title>Uncovering carbohydrate metabolism through a genotype-phenotype association study of 56 lactic acid bacteria genomes.</title>
        <authorList>
            <person name="Buron-Moles G."/>
            <person name="Chailyan A."/>
            <person name="Dolejs I."/>
            <person name="Forster J."/>
            <person name="Miks M.H."/>
        </authorList>
    </citation>
    <scope>NUCLEOTIDE SEQUENCE [LARGE SCALE GENOMIC DNA]</scope>
    <source>
        <strain evidence="2 3">ATCC 4005</strain>
    </source>
</reference>
<dbReference type="GeneID" id="72461436"/>
<evidence type="ECO:0000256" key="1">
    <source>
        <dbReference type="SAM" id="SignalP"/>
    </source>
</evidence>
<dbReference type="EMBL" id="PUFP01000056">
    <property type="protein sequence ID" value="TDG77024.1"/>
    <property type="molecule type" value="Genomic_DNA"/>
</dbReference>
<dbReference type="Proteomes" id="UP000295181">
    <property type="component" value="Unassembled WGS sequence"/>
</dbReference>
<dbReference type="RefSeq" id="WP_056938740.1">
    <property type="nucleotide sequence ID" value="NZ_AZDM01000006.1"/>
</dbReference>
<accession>A0A4R5NMQ6</accession>